<dbReference type="Pfam" id="PF00396">
    <property type="entry name" value="Granulin"/>
    <property type="match status" value="1"/>
</dbReference>
<dbReference type="EMBL" id="CAJNOT010000446">
    <property type="protein sequence ID" value="CAF0984531.1"/>
    <property type="molecule type" value="Genomic_DNA"/>
</dbReference>
<keyword evidence="4" id="KW-1015">Disulfide bond</keyword>
<evidence type="ECO:0000313" key="16">
    <source>
        <dbReference type="Proteomes" id="UP000663823"/>
    </source>
</evidence>
<keyword evidence="3" id="KW-0964">Secreted</keyword>
<evidence type="ECO:0000259" key="6">
    <source>
        <dbReference type="PROSITE" id="PS00799"/>
    </source>
</evidence>
<evidence type="ECO:0000313" key="15">
    <source>
        <dbReference type="EMBL" id="CAF3863495.1"/>
    </source>
</evidence>
<evidence type="ECO:0000313" key="8">
    <source>
        <dbReference type="EMBL" id="CAF0929207.1"/>
    </source>
</evidence>
<evidence type="ECO:0000256" key="1">
    <source>
        <dbReference type="ARBA" id="ARBA00004613"/>
    </source>
</evidence>
<dbReference type="EMBL" id="CAJNOL010000829">
    <property type="protein sequence ID" value="CAF1212567.1"/>
    <property type="molecule type" value="Genomic_DNA"/>
</dbReference>
<dbReference type="Proteomes" id="UP000663874">
    <property type="component" value="Unassembled WGS sequence"/>
</dbReference>
<comment type="caution">
    <text evidence="13">The sequence shown here is derived from an EMBL/GenBank/DDBJ whole genome shotgun (WGS) entry which is preliminary data.</text>
</comment>
<evidence type="ECO:0000313" key="13">
    <source>
        <dbReference type="EMBL" id="CAF3572057.1"/>
    </source>
</evidence>
<dbReference type="EMBL" id="CAJOBD010000444">
    <property type="protein sequence ID" value="CAF3669768.1"/>
    <property type="molecule type" value="Genomic_DNA"/>
</dbReference>
<accession>A0A818LFZ3</accession>
<dbReference type="SUPFAM" id="SSF57277">
    <property type="entry name" value="Granulin repeat"/>
    <property type="match status" value="1"/>
</dbReference>
<evidence type="ECO:0000256" key="4">
    <source>
        <dbReference type="ARBA" id="ARBA00023157"/>
    </source>
</evidence>
<dbReference type="Proteomes" id="UP000663854">
    <property type="component" value="Unassembled WGS sequence"/>
</dbReference>
<dbReference type="PANTHER" id="PTHR12274:SF3">
    <property type="entry name" value="PROGRANULIN"/>
    <property type="match status" value="1"/>
</dbReference>
<feature type="chain" id="PRO_5035692285" description="Granulins domain-containing protein" evidence="5">
    <location>
        <begin position="21"/>
        <end position="103"/>
    </location>
</feature>
<evidence type="ECO:0000313" key="14">
    <source>
        <dbReference type="EMBL" id="CAF3669768.1"/>
    </source>
</evidence>
<evidence type="ECO:0000313" key="17">
    <source>
        <dbReference type="Proteomes" id="UP000663870"/>
    </source>
</evidence>
<proteinExistence type="inferred from homology"/>
<name>A0A818LFZ3_9BILA</name>
<dbReference type="Gene3D" id="2.10.25.160">
    <property type="entry name" value="Granulin"/>
    <property type="match status" value="1"/>
</dbReference>
<reference evidence="13" key="1">
    <citation type="submission" date="2021-02" db="EMBL/GenBank/DDBJ databases">
        <authorList>
            <person name="Nowell W R."/>
        </authorList>
    </citation>
    <scope>NUCLEOTIDE SEQUENCE</scope>
</reference>
<dbReference type="InterPro" id="IPR037277">
    <property type="entry name" value="Granulin_sf"/>
</dbReference>
<comment type="similarity">
    <text evidence="2">Belongs to the granulin family.</text>
</comment>
<dbReference type="Proteomes" id="UP000663889">
    <property type="component" value="Unassembled WGS sequence"/>
</dbReference>
<dbReference type="PANTHER" id="PTHR12274">
    <property type="entry name" value="GRANULIN"/>
    <property type="match status" value="1"/>
</dbReference>
<feature type="domain" description="Granulins" evidence="6">
    <location>
        <begin position="65"/>
        <end position="78"/>
    </location>
</feature>
<evidence type="ECO:0000256" key="2">
    <source>
        <dbReference type="ARBA" id="ARBA00010093"/>
    </source>
</evidence>
<dbReference type="Proteomes" id="UP000663870">
    <property type="component" value="Unassembled WGS sequence"/>
</dbReference>
<dbReference type="SMART" id="SM00277">
    <property type="entry name" value="GRAN"/>
    <property type="match status" value="1"/>
</dbReference>
<evidence type="ECO:0000256" key="5">
    <source>
        <dbReference type="SAM" id="SignalP"/>
    </source>
</evidence>
<dbReference type="InterPro" id="IPR039036">
    <property type="entry name" value="Granulin_fam"/>
</dbReference>
<evidence type="ECO:0000256" key="3">
    <source>
        <dbReference type="ARBA" id="ARBA00022525"/>
    </source>
</evidence>
<protein>
    <recommendedName>
        <fullName evidence="6">Granulins domain-containing protein</fullName>
    </recommendedName>
</protein>
<dbReference type="Proteomes" id="UP000663836">
    <property type="component" value="Unassembled WGS sequence"/>
</dbReference>
<comment type="subcellular location">
    <subcellularLocation>
        <location evidence="1">Secreted</location>
    </subcellularLocation>
</comment>
<organism evidence="13 16">
    <name type="scientific">Rotaria sordida</name>
    <dbReference type="NCBI Taxonomy" id="392033"/>
    <lineage>
        <taxon>Eukaryota</taxon>
        <taxon>Metazoa</taxon>
        <taxon>Spiralia</taxon>
        <taxon>Gnathifera</taxon>
        <taxon>Rotifera</taxon>
        <taxon>Eurotatoria</taxon>
        <taxon>Bdelloidea</taxon>
        <taxon>Philodinida</taxon>
        <taxon>Philodinidae</taxon>
        <taxon>Rotaria</taxon>
    </lineage>
</organism>
<dbReference type="AlphaFoldDB" id="A0A818LFZ3"/>
<dbReference type="GO" id="GO:0005576">
    <property type="term" value="C:extracellular region"/>
    <property type="evidence" value="ECO:0007669"/>
    <property type="project" value="UniProtKB-SubCell"/>
</dbReference>
<feature type="signal peptide" evidence="5">
    <location>
        <begin position="1"/>
        <end position="20"/>
    </location>
</feature>
<evidence type="ECO:0000313" key="12">
    <source>
        <dbReference type="EMBL" id="CAF1217189.1"/>
    </source>
</evidence>
<dbReference type="Proteomes" id="UP000663823">
    <property type="component" value="Unassembled WGS sequence"/>
</dbReference>
<gene>
    <name evidence="15" type="ORF">FNK824_LOCUS18605</name>
    <name evidence="14" type="ORF">JBS370_LOCUS7456</name>
    <name evidence="11" type="ORF">JXQ802_LOCUS25017</name>
    <name evidence="12" type="ORF">JXQ802_LOCUS25248</name>
    <name evidence="13" type="ORF">OTI717_LOCUS5359</name>
    <name evidence="7" type="ORF">PYM288_LOCUS9857</name>
    <name evidence="8" type="ORF">RFH988_LOCUS10442</name>
    <name evidence="10" type="ORF">SEV965_LOCUS13041</name>
    <name evidence="9" type="ORF">ZHD862_LOCUS11687</name>
</gene>
<dbReference type="PROSITE" id="PS00799">
    <property type="entry name" value="GRANULINS"/>
    <property type="match status" value="1"/>
</dbReference>
<keyword evidence="5" id="KW-0732">Signal</keyword>
<dbReference type="Proteomes" id="UP000663882">
    <property type="component" value="Unassembled WGS sequence"/>
</dbReference>
<dbReference type="EMBL" id="CAJOAX010000346">
    <property type="protein sequence ID" value="CAF3572057.1"/>
    <property type="molecule type" value="Genomic_DNA"/>
</dbReference>
<dbReference type="EMBL" id="CAJNOH010000148">
    <property type="protein sequence ID" value="CAF0907840.1"/>
    <property type="molecule type" value="Genomic_DNA"/>
</dbReference>
<sequence length="103" mass="11587">MKPFTFILFFSLFLIILTNNIDTDLSSHAVIVCPDGVSMCPSTSTCCISIDGDYSCCPLEEGVCCSDHIHCCPQHYKCDLKIFKCDRTWKAKLLQMKPSLNKN</sequence>
<keyword evidence="17" id="KW-1185">Reference proteome</keyword>
<dbReference type="EMBL" id="CAJNOU010000607">
    <property type="protein sequence ID" value="CAF1045116.1"/>
    <property type="molecule type" value="Genomic_DNA"/>
</dbReference>
<evidence type="ECO:0000313" key="10">
    <source>
        <dbReference type="EMBL" id="CAF1045116.1"/>
    </source>
</evidence>
<dbReference type="EMBL" id="CAJNOL010000844">
    <property type="protein sequence ID" value="CAF1217189.1"/>
    <property type="molecule type" value="Genomic_DNA"/>
</dbReference>
<dbReference type="InterPro" id="IPR000118">
    <property type="entry name" value="Granulin"/>
</dbReference>
<dbReference type="EMBL" id="CAJNOO010000390">
    <property type="protein sequence ID" value="CAF0929207.1"/>
    <property type="molecule type" value="Genomic_DNA"/>
</dbReference>
<evidence type="ECO:0000313" key="9">
    <source>
        <dbReference type="EMBL" id="CAF0984531.1"/>
    </source>
</evidence>
<evidence type="ECO:0000313" key="11">
    <source>
        <dbReference type="EMBL" id="CAF1212567.1"/>
    </source>
</evidence>
<evidence type="ECO:0000313" key="7">
    <source>
        <dbReference type="EMBL" id="CAF0907840.1"/>
    </source>
</evidence>
<dbReference type="Proteomes" id="UP000663864">
    <property type="component" value="Unassembled WGS sequence"/>
</dbReference>
<dbReference type="OrthoDB" id="5854875at2759"/>
<dbReference type="EMBL" id="CAJOBE010003133">
    <property type="protein sequence ID" value="CAF3863495.1"/>
    <property type="molecule type" value="Genomic_DNA"/>
</dbReference>